<dbReference type="PANTHER" id="PTHR30576:SF20">
    <property type="entry name" value="QUINOVOSAMINEPHOSPHOTRANSFERAE-RELATED"/>
    <property type="match status" value="1"/>
</dbReference>
<comment type="caution">
    <text evidence="4">The sequence shown here is derived from an EMBL/GenBank/DDBJ whole genome shotgun (WGS) entry which is preliminary data.</text>
</comment>
<sequence length="200" mass="23043">MKRGFDIALALLGMLFLVIPFLIVSILILVDSKGGVFYRQTRVGRNMIDFELLKFRTMYTNSDQAGLLTVGDHDKRITRLGYWLRKYKIDELPQLINVLKGDMSFVGPRPEVNKYVALYDAQQQKVLSVKPGITDWASIAFSEENELLAKSDDPESFYINEIIPSKIIQNLKYINKHDLWVDLTIIFLTLKKIMIRSSHS</sequence>
<evidence type="ECO:0000313" key="4">
    <source>
        <dbReference type="EMBL" id="MBB2148472.1"/>
    </source>
</evidence>
<keyword evidence="2" id="KW-0812">Transmembrane</keyword>
<dbReference type="InterPro" id="IPR003362">
    <property type="entry name" value="Bact_transf"/>
</dbReference>
<dbReference type="Pfam" id="PF02397">
    <property type="entry name" value="Bac_transf"/>
    <property type="match status" value="1"/>
</dbReference>
<dbReference type="PANTHER" id="PTHR30576">
    <property type="entry name" value="COLANIC BIOSYNTHESIS UDP-GLUCOSE LIPID CARRIER TRANSFERASE"/>
    <property type="match status" value="1"/>
</dbReference>
<keyword evidence="2" id="KW-0472">Membrane</keyword>
<evidence type="ECO:0000313" key="5">
    <source>
        <dbReference type="Proteomes" id="UP000636110"/>
    </source>
</evidence>
<keyword evidence="4" id="KW-0808">Transferase</keyword>
<reference evidence="4 5" key="1">
    <citation type="submission" date="2019-11" db="EMBL/GenBank/DDBJ databases">
        <title>Description of Pedobacter sp. LMG 31462T.</title>
        <authorList>
            <person name="Carlier A."/>
            <person name="Qi S."/>
            <person name="Vandamme P."/>
        </authorList>
    </citation>
    <scope>NUCLEOTIDE SEQUENCE [LARGE SCALE GENOMIC DNA]</scope>
    <source>
        <strain evidence="4 5">LMG 31462</strain>
    </source>
</reference>
<dbReference type="Proteomes" id="UP000636110">
    <property type="component" value="Unassembled WGS sequence"/>
</dbReference>
<evidence type="ECO:0000259" key="3">
    <source>
        <dbReference type="Pfam" id="PF02397"/>
    </source>
</evidence>
<dbReference type="GO" id="GO:0016740">
    <property type="term" value="F:transferase activity"/>
    <property type="evidence" value="ECO:0007669"/>
    <property type="project" value="UniProtKB-KW"/>
</dbReference>
<proteinExistence type="inferred from homology"/>
<comment type="similarity">
    <text evidence="1">Belongs to the bacterial sugar transferase family.</text>
</comment>
<organism evidence="4 5">
    <name type="scientific">Pedobacter gandavensis</name>
    <dbReference type="NCBI Taxonomy" id="2679963"/>
    <lineage>
        <taxon>Bacteria</taxon>
        <taxon>Pseudomonadati</taxon>
        <taxon>Bacteroidota</taxon>
        <taxon>Sphingobacteriia</taxon>
        <taxon>Sphingobacteriales</taxon>
        <taxon>Sphingobacteriaceae</taxon>
        <taxon>Pedobacter</taxon>
    </lineage>
</organism>
<feature type="transmembrane region" description="Helical" evidence="2">
    <location>
        <begin position="7"/>
        <end position="30"/>
    </location>
</feature>
<evidence type="ECO:0000256" key="1">
    <source>
        <dbReference type="ARBA" id="ARBA00006464"/>
    </source>
</evidence>
<evidence type="ECO:0000256" key="2">
    <source>
        <dbReference type="SAM" id="Phobius"/>
    </source>
</evidence>
<dbReference type="EMBL" id="WNXC01000001">
    <property type="protein sequence ID" value="MBB2148472.1"/>
    <property type="molecule type" value="Genomic_DNA"/>
</dbReference>
<keyword evidence="2" id="KW-1133">Transmembrane helix</keyword>
<name>A0ABR6ET78_9SPHI</name>
<accession>A0ABR6ET78</accession>
<keyword evidence="5" id="KW-1185">Reference proteome</keyword>
<gene>
    <name evidence="4" type="ORF">GM920_06060</name>
</gene>
<protein>
    <submittedName>
        <fullName evidence="4">Sugar transferase</fullName>
    </submittedName>
</protein>
<feature type="domain" description="Bacterial sugar transferase" evidence="3">
    <location>
        <begin position="2"/>
        <end position="194"/>
    </location>
</feature>